<evidence type="ECO:0000256" key="6">
    <source>
        <dbReference type="ARBA" id="ARBA00023136"/>
    </source>
</evidence>
<dbReference type="InterPro" id="IPR035906">
    <property type="entry name" value="MetI-like_sf"/>
</dbReference>
<name>C4G8C1_9FIRM</name>
<comment type="similarity">
    <text evidence="7">Belongs to the binding-protein-dependent transport system permease family.</text>
</comment>
<feature type="transmembrane region" description="Helical" evidence="7">
    <location>
        <begin position="144"/>
        <end position="165"/>
    </location>
</feature>
<dbReference type="GO" id="GO:0055085">
    <property type="term" value="P:transmembrane transport"/>
    <property type="evidence" value="ECO:0007669"/>
    <property type="project" value="InterPro"/>
</dbReference>
<keyword evidence="10" id="KW-1185">Reference proteome</keyword>
<feature type="domain" description="ABC transmembrane type-1" evidence="8">
    <location>
        <begin position="74"/>
        <end position="266"/>
    </location>
</feature>
<dbReference type="AlphaFoldDB" id="C4G8C1"/>
<dbReference type="SUPFAM" id="SSF161098">
    <property type="entry name" value="MetI-like"/>
    <property type="match status" value="1"/>
</dbReference>
<keyword evidence="2 7" id="KW-0813">Transport</keyword>
<keyword evidence="6 7" id="KW-0472">Membrane</keyword>
<evidence type="ECO:0000313" key="9">
    <source>
        <dbReference type="EMBL" id="EEP28747.1"/>
    </source>
</evidence>
<gene>
    <name evidence="9" type="ORF">GCWU000342_00088</name>
</gene>
<keyword evidence="3" id="KW-1003">Cell membrane</keyword>
<proteinExistence type="inferred from homology"/>
<evidence type="ECO:0000256" key="7">
    <source>
        <dbReference type="RuleBase" id="RU363032"/>
    </source>
</evidence>
<dbReference type="HOGENOM" id="CLU_016047_1_2_9"/>
<organism evidence="9 10">
    <name type="scientific">Shuttleworthella satelles DSM 14600</name>
    <dbReference type="NCBI Taxonomy" id="626523"/>
    <lineage>
        <taxon>Bacteria</taxon>
        <taxon>Bacillati</taxon>
        <taxon>Bacillota</taxon>
        <taxon>Clostridia</taxon>
        <taxon>Lachnospirales</taxon>
        <taxon>Lachnospiraceae</taxon>
        <taxon>Shuttleworthella</taxon>
    </lineage>
</organism>
<dbReference type="Gene3D" id="1.10.3720.10">
    <property type="entry name" value="MetI-like"/>
    <property type="match status" value="1"/>
</dbReference>
<dbReference type="CDD" id="cd06261">
    <property type="entry name" value="TM_PBP2"/>
    <property type="match status" value="1"/>
</dbReference>
<dbReference type="PANTHER" id="PTHR43744">
    <property type="entry name" value="ABC TRANSPORTER PERMEASE PROTEIN MG189-RELATED-RELATED"/>
    <property type="match status" value="1"/>
</dbReference>
<feature type="transmembrane region" description="Helical" evidence="7">
    <location>
        <begin position="12"/>
        <end position="33"/>
    </location>
</feature>
<dbReference type="Proteomes" id="UP000003494">
    <property type="component" value="Unassembled WGS sequence"/>
</dbReference>
<dbReference type="GO" id="GO:0005886">
    <property type="term" value="C:plasma membrane"/>
    <property type="evidence" value="ECO:0007669"/>
    <property type="project" value="UniProtKB-SubCell"/>
</dbReference>
<feature type="transmembrane region" description="Helical" evidence="7">
    <location>
        <begin position="245"/>
        <end position="266"/>
    </location>
</feature>
<evidence type="ECO:0000256" key="1">
    <source>
        <dbReference type="ARBA" id="ARBA00004651"/>
    </source>
</evidence>
<dbReference type="eggNOG" id="COG0395">
    <property type="taxonomic scope" value="Bacteria"/>
</dbReference>
<evidence type="ECO:0000256" key="4">
    <source>
        <dbReference type="ARBA" id="ARBA00022692"/>
    </source>
</evidence>
<keyword evidence="4 7" id="KW-0812">Transmembrane</keyword>
<evidence type="ECO:0000256" key="2">
    <source>
        <dbReference type="ARBA" id="ARBA00022448"/>
    </source>
</evidence>
<protein>
    <submittedName>
        <fullName evidence="9">ABC transporter, permease protein</fullName>
    </submittedName>
</protein>
<feature type="transmembrane region" description="Helical" evidence="7">
    <location>
        <begin position="109"/>
        <end position="132"/>
    </location>
</feature>
<comment type="subcellular location">
    <subcellularLocation>
        <location evidence="1 7">Cell membrane</location>
        <topology evidence="1 7">Multi-pass membrane protein</topology>
    </subcellularLocation>
</comment>
<reference evidence="9" key="1">
    <citation type="submission" date="2009-04" db="EMBL/GenBank/DDBJ databases">
        <authorList>
            <person name="Weinstock G."/>
            <person name="Sodergren E."/>
            <person name="Clifton S."/>
            <person name="Fulton L."/>
            <person name="Fulton B."/>
            <person name="Courtney L."/>
            <person name="Fronick C."/>
            <person name="Harrison M."/>
            <person name="Strong C."/>
            <person name="Farmer C."/>
            <person name="Delahaunty K."/>
            <person name="Markovic C."/>
            <person name="Hall O."/>
            <person name="Minx P."/>
            <person name="Tomlinson C."/>
            <person name="Mitreva M."/>
            <person name="Nelson J."/>
            <person name="Hou S."/>
            <person name="Wollam A."/>
            <person name="Pepin K.H."/>
            <person name="Johnson M."/>
            <person name="Bhonagiri V."/>
            <person name="Nash W.E."/>
            <person name="Warren W."/>
            <person name="Chinwalla A."/>
            <person name="Mardis E.R."/>
            <person name="Wilson R.K."/>
        </authorList>
    </citation>
    <scope>NUCLEOTIDE SEQUENCE [LARGE SCALE GENOMIC DNA]</scope>
    <source>
        <strain evidence="9">DSM 14600</strain>
    </source>
</reference>
<dbReference type="Pfam" id="PF00528">
    <property type="entry name" value="BPD_transp_1"/>
    <property type="match status" value="1"/>
</dbReference>
<evidence type="ECO:0000259" key="8">
    <source>
        <dbReference type="PROSITE" id="PS50928"/>
    </source>
</evidence>
<evidence type="ECO:0000256" key="5">
    <source>
        <dbReference type="ARBA" id="ARBA00022989"/>
    </source>
</evidence>
<dbReference type="EMBL" id="ACIP02000001">
    <property type="protein sequence ID" value="EEP28747.1"/>
    <property type="molecule type" value="Genomic_DNA"/>
</dbReference>
<dbReference type="InterPro" id="IPR000515">
    <property type="entry name" value="MetI-like"/>
</dbReference>
<dbReference type="PROSITE" id="PS50928">
    <property type="entry name" value="ABC_TM1"/>
    <property type="match status" value="1"/>
</dbReference>
<dbReference type="STRING" id="626523.GCWU000342_00088"/>
<comment type="caution">
    <text evidence="9">The sequence shown here is derived from an EMBL/GenBank/DDBJ whole genome shotgun (WGS) entry which is preliminary data.</text>
</comment>
<keyword evidence="5 7" id="KW-1133">Transmembrane helix</keyword>
<accession>C4G8C1</accession>
<evidence type="ECO:0000313" key="10">
    <source>
        <dbReference type="Proteomes" id="UP000003494"/>
    </source>
</evidence>
<sequence length="281" mass="31679">MSKMKRKTRTVVIYVLLVIGAMLSIMPMIYMLGVSLKPNGALYEFPPHFFPRIEQITLVNFQKVLSQSKFFRNFLNSVLVACLTVIVSAFVASALAFCLARFRFRGRKLLIGLVIGTMIIPGTTMIITQFQLANYLHLTNSDLGLVPFYVAWVMPFSTFMIMNYIQNIPTDYDEAVYVEGGDVFAVFFKVIVPLSKPAIASVSIFNFLTSWDEFQWALTVIDEDEKRTMPIAIAGFFGEHQFTEWGSVFALSIFSLIPVFVIFITLQKYFVSGLQAGGLKG</sequence>
<evidence type="ECO:0000256" key="3">
    <source>
        <dbReference type="ARBA" id="ARBA00022475"/>
    </source>
</evidence>
<feature type="transmembrane region" description="Helical" evidence="7">
    <location>
        <begin position="74"/>
        <end position="97"/>
    </location>
</feature>
<dbReference type="PANTHER" id="PTHR43744:SF12">
    <property type="entry name" value="ABC TRANSPORTER PERMEASE PROTEIN MG189-RELATED"/>
    <property type="match status" value="1"/>
</dbReference>